<dbReference type="AlphaFoldDB" id="A0A3A8P6S3"/>
<accession>A0A3A8P6S3</accession>
<evidence type="ECO:0000313" key="2">
    <source>
        <dbReference type="Proteomes" id="UP000272888"/>
    </source>
</evidence>
<sequence>MIPPPSLRYLPHGVLASLLLGLVLMPLLFPPSLARAGNDGPDTFIDEGPPGATPSREATFVFNATTLKPVFWCSLDGSLFIPCEARWRVKDLSVGEHTVDVYAVDVNTAHRDPTPSGWVWRVTEREPDAGTARVPAARGSR</sequence>
<organism evidence="1 2">
    <name type="scientific">Corallococcus llansteffanensis</name>
    <dbReference type="NCBI Taxonomy" id="2316731"/>
    <lineage>
        <taxon>Bacteria</taxon>
        <taxon>Pseudomonadati</taxon>
        <taxon>Myxococcota</taxon>
        <taxon>Myxococcia</taxon>
        <taxon>Myxococcales</taxon>
        <taxon>Cystobacterineae</taxon>
        <taxon>Myxococcaceae</taxon>
        <taxon>Corallococcus</taxon>
    </lineage>
</organism>
<proteinExistence type="predicted"/>
<reference evidence="2" key="1">
    <citation type="submission" date="2018-09" db="EMBL/GenBank/DDBJ databases">
        <authorList>
            <person name="Livingstone P.G."/>
            <person name="Whitworth D.E."/>
        </authorList>
    </citation>
    <scope>NUCLEOTIDE SEQUENCE [LARGE SCALE GENOMIC DNA]</scope>
    <source>
        <strain evidence="2">CA051B</strain>
    </source>
</reference>
<protein>
    <submittedName>
        <fullName evidence="1">Uncharacterized protein</fullName>
    </submittedName>
</protein>
<keyword evidence="2" id="KW-1185">Reference proteome</keyword>
<comment type="caution">
    <text evidence="1">The sequence shown here is derived from an EMBL/GenBank/DDBJ whole genome shotgun (WGS) entry which is preliminary data.</text>
</comment>
<dbReference type="Proteomes" id="UP000272888">
    <property type="component" value="Unassembled WGS sequence"/>
</dbReference>
<dbReference type="EMBL" id="RAWB01000431">
    <property type="protein sequence ID" value="RKH50211.1"/>
    <property type="molecule type" value="Genomic_DNA"/>
</dbReference>
<name>A0A3A8P6S3_9BACT</name>
<gene>
    <name evidence="1" type="ORF">D7V93_30830</name>
</gene>
<evidence type="ECO:0000313" key="1">
    <source>
        <dbReference type="EMBL" id="RKH50211.1"/>
    </source>
</evidence>
<dbReference type="RefSeq" id="WP_120646785.1">
    <property type="nucleotide sequence ID" value="NZ_RAWB01000431.1"/>
</dbReference>